<evidence type="ECO:0000313" key="3">
    <source>
        <dbReference type="Proteomes" id="UP000005408"/>
    </source>
</evidence>
<keyword evidence="3" id="KW-1185">Reference proteome</keyword>
<dbReference type="AlphaFoldDB" id="A0A8W8MH84"/>
<evidence type="ECO:0000313" key="2">
    <source>
        <dbReference type="EnsemblMetazoa" id="G34107.1:cds"/>
    </source>
</evidence>
<dbReference type="EnsemblMetazoa" id="G34107.1">
    <property type="protein sequence ID" value="G34107.1:cds"/>
    <property type="gene ID" value="G34107"/>
</dbReference>
<sequence>MRYVYRCPTDLDSWKIAAKDMNCESIKHKCSSGRHHFQYHCVINAWMNATLEVCAPNRTIFGHCTEYSIMGHVIQENYAAECERHDPPCPQVYNSAEAYKYPVDSGHSHSYQYSK</sequence>
<reference evidence="2" key="1">
    <citation type="submission" date="2022-08" db="UniProtKB">
        <authorList>
            <consortium name="EnsemblMetazoa"/>
        </authorList>
    </citation>
    <scope>IDENTIFICATION</scope>
    <source>
        <strain evidence="2">05x7-T-G4-1.051#20</strain>
    </source>
</reference>
<name>A0A8W8MH84_MAGGI</name>
<organism evidence="2 3">
    <name type="scientific">Magallana gigas</name>
    <name type="common">Pacific oyster</name>
    <name type="synonym">Crassostrea gigas</name>
    <dbReference type="NCBI Taxonomy" id="29159"/>
    <lineage>
        <taxon>Eukaryota</taxon>
        <taxon>Metazoa</taxon>
        <taxon>Spiralia</taxon>
        <taxon>Lophotrochozoa</taxon>
        <taxon>Mollusca</taxon>
        <taxon>Bivalvia</taxon>
        <taxon>Autobranchia</taxon>
        <taxon>Pteriomorphia</taxon>
        <taxon>Ostreida</taxon>
        <taxon>Ostreoidea</taxon>
        <taxon>Ostreidae</taxon>
        <taxon>Magallana</taxon>
    </lineage>
</organism>
<proteinExistence type="predicted"/>
<feature type="domain" description="Chitin-binding type-2" evidence="1">
    <location>
        <begin position="4"/>
        <end position="66"/>
    </location>
</feature>
<evidence type="ECO:0000259" key="1">
    <source>
        <dbReference type="PROSITE" id="PS50940"/>
    </source>
</evidence>
<dbReference type="Proteomes" id="UP000005408">
    <property type="component" value="Unassembled WGS sequence"/>
</dbReference>
<protein>
    <recommendedName>
        <fullName evidence="1">Chitin-binding type-2 domain-containing protein</fullName>
    </recommendedName>
</protein>
<dbReference type="GO" id="GO:0008061">
    <property type="term" value="F:chitin binding"/>
    <property type="evidence" value="ECO:0007669"/>
    <property type="project" value="InterPro"/>
</dbReference>
<dbReference type="InterPro" id="IPR002557">
    <property type="entry name" value="Chitin-bd_dom"/>
</dbReference>
<dbReference type="GO" id="GO:0005576">
    <property type="term" value="C:extracellular region"/>
    <property type="evidence" value="ECO:0007669"/>
    <property type="project" value="InterPro"/>
</dbReference>
<accession>A0A8W8MH84</accession>
<dbReference type="PROSITE" id="PS50940">
    <property type="entry name" value="CHIT_BIND_II"/>
    <property type="match status" value="1"/>
</dbReference>